<proteinExistence type="predicted"/>
<dbReference type="Proteomes" id="UP000587527">
    <property type="component" value="Unassembled WGS sequence"/>
</dbReference>
<feature type="domain" description="SnoaL-like" evidence="1">
    <location>
        <begin position="8"/>
        <end position="101"/>
    </location>
</feature>
<dbReference type="InterPro" id="IPR032710">
    <property type="entry name" value="NTF2-like_dom_sf"/>
</dbReference>
<protein>
    <submittedName>
        <fullName evidence="2">Ketosteroid isomerase-like protein</fullName>
    </submittedName>
</protein>
<dbReference type="InterPro" id="IPR037401">
    <property type="entry name" value="SnoaL-like"/>
</dbReference>
<evidence type="ECO:0000259" key="1">
    <source>
        <dbReference type="Pfam" id="PF12680"/>
    </source>
</evidence>
<sequence length="126" mass="14046">MEPLNVIEELWHRIAERDWAGVGELFADGAVVEWPVSGEKIVGRANFIAVNSEYPEGWTINLLRIVAQEESVVSEVEVPHAGLGVFRAASFWTVIDGQITHGREYWTSLGGDPAPLWRARYVEALS</sequence>
<keyword evidence="2" id="KW-0413">Isomerase</keyword>
<dbReference type="Pfam" id="PF12680">
    <property type="entry name" value="SnoaL_2"/>
    <property type="match status" value="1"/>
</dbReference>
<comment type="caution">
    <text evidence="2">The sequence shown here is derived from an EMBL/GenBank/DDBJ whole genome shotgun (WGS) entry which is preliminary data.</text>
</comment>
<dbReference type="RefSeq" id="WP_184831553.1">
    <property type="nucleotide sequence ID" value="NZ_JACHMN010000001.1"/>
</dbReference>
<dbReference type="GO" id="GO:0016853">
    <property type="term" value="F:isomerase activity"/>
    <property type="evidence" value="ECO:0007669"/>
    <property type="project" value="UniProtKB-KW"/>
</dbReference>
<gene>
    <name evidence="2" type="ORF">F4553_000530</name>
</gene>
<dbReference type="AlphaFoldDB" id="A0A841BJS7"/>
<organism evidence="2 3">
    <name type="scientific">Allocatelliglobosispora scoriae</name>
    <dbReference type="NCBI Taxonomy" id="643052"/>
    <lineage>
        <taxon>Bacteria</taxon>
        <taxon>Bacillati</taxon>
        <taxon>Actinomycetota</taxon>
        <taxon>Actinomycetes</taxon>
        <taxon>Micromonosporales</taxon>
        <taxon>Micromonosporaceae</taxon>
        <taxon>Allocatelliglobosispora</taxon>
    </lineage>
</organism>
<keyword evidence="3" id="KW-1185">Reference proteome</keyword>
<dbReference type="SUPFAM" id="SSF54427">
    <property type="entry name" value="NTF2-like"/>
    <property type="match status" value="1"/>
</dbReference>
<evidence type="ECO:0000313" key="2">
    <source>
        <dbReference type="EMBL" id="MBB5867151.1"/>
    </source>
</evidence>
<dbReference type="Gene3D" id="3.10.450.50">
    <property type="match status" value="1"/>
</dbReference>
<name>A0A841BJS7_9ACTN</name>
<evidence type="ECO:0000313" key="3">
    <source>
        <dbReference type="Proteomes" id="UP000587527"/>
    </source>
</evidence>
<dbReference type="EMBL" id="JACHMN010000001">
    <property type="protein sequence ID" value="MBB5867151.1"/>
    <property type="molecule type" value="Genomic_DNA"/>
</dbReference>
<accession>A0A841BJS7</accession>
<reference evidence="2 3" key="1">
    <citation type="submission" date="2020-08" db="EMBL/GenBank/DDBJ databases">
        <title>Sequencing the genomes of 1000 actinobacteria strains.</title>
        <authorList>
            <person name="Klenk H.-P."/>
        </authorList>
    </citation>
    <scope>NUCLEOTIDE SEQUENCE [LARGE SCALE GENOMIC DNA]</scope>
    <source>
        <strain evidence="2 3">DSM 45362</strain>
    </source>
</reference>